<feature type="signal peptide" evidence="1">
    <location>
        <begin position="1"/>
        <end position="28"/>
    </location>
</feature>
<dbReference type="GO" id="GO:0004180">
    <property type="term" value="F:carboxypeptidase activity"/>
    <property type="evidence" value="ECO:0007669"/>
    <property type="project" value="UniProtKB-KW"/>
</dbReference>
<keyword evidence="2" id="KW-0378">Hydrolase</keyword>
<dbReference type="Gene3D" id="2.60.40.1120">
    <property type="entry name" value="Carboxypeptidase-like, regulatory domain"/>
    <property type="match status" value="1"/>
</dbReference>
<protein>
    <submittedName>
        <fullName evidence="2">Carboxypeptidase-like protein</fullName>
    </submittedName>
</protein>
<reference evidence="2 3" key="1">
    <citation type="submission" date="2018-03" db="EMBL/GenBank/DDBJ databases">
        <title>Genomic Encyclopedia of Type Strains, Phase III (KMG-III): the genomes of soil and plant-associated and newly described type strains.</title>
        <authorList>
            <person name="Whitman W."/>
        </authorList>
    </citation>
    <scope>NUCLEOTIDE SEQUENCE [LARGE SCALE GENOMIC DNA]</scope>
    <source>
        <strain evidence="2 3">CGMCC 1.12700</strain>
    </source>
</reference>
<comment type="caution">
    <text evidence="2">The sequence shown here is derived from an EMBL/GenBank/DDBJ whole genome shotgun (WGS) entry which is preliminary data.</text>
</comment>
<sequence>MKIPACKQLSCLILLVLCCTLVTAPAGAQVSGTVKDDASGEALPYANIQVLDREGGTSADEQGRFTLTVADSAATLVISATGYQPLYIRAGDGNRFRLHKAPVQLQEVTVRSSRKGLVQKIGMFKKSDIRHHFAAHRTPWVLARYFPYADSYSRTPFLKSVMLATYSDVKDGVFNLRLYRMGKDGQPGAYLYGDPIIGHAKKGKRNTVVDLSALQIPFPEEGIFIGVEFMLTAQNAYTISVAEEGKKTVKTVTYAPRIGALLADTDNGMLTFTRGEWEKKLRNNDPYAPPAFRDKYSILAVELTLAD</sequence>
<keyword evidence="3" id="KW-1185">Reference proteome</keyword>
<dbReference type="SUPFAM" id="SSF49464">
    <property type="entry name" value="Carboxypeptidase regulatory domain-like"/>
    <property type="match status" value="1"/>
</dbReference>
<keyword evidence="2" id="KW-0121">Carboxypeptidase</keyword>
<dbReference type="Proteomes" id="UP000240572">
    <property type="component" value="Unassembled WGS sequence"/>
</dbReference>
<keyword evidence="2" id="KW-0645">Protease</keyword>
<dbReference type="EMBL" id="PYGD01000001">
    <property type="protein sequence ID" value="PSK94512.1"/>
    <property type="molecule type" value="Genomic_DNA"/>
</dbReference>
<evidence type="ECO:0000313" key="2">
    <source>
        <dbReference type="EMBL" id="PSK94512.1"/>
    </source>
</evidence>
<keyword evidence="1" id="KW-0732">Signal</keyword>
<gene>
    <name evidence="2" type="ORF">B0I18_101668</name>
</gene>
<dbReference type="Pfam" id="PF13715">
    <property type="entry name" value="CarbopepD_reg_2"/>
    <property type="match status" value="1"/>
</dbReference>
<feature type="chain" id="PRO_5015108984" evidence="1">
    <location>
        <begin position="29"/>
        <end position="307"/>
    </location>
</feature>
<dbReference type="OrthoDB" id="8670144at2"/>
<evidence type="ECO:0000313" key="3">
    <source>
        <dbReference type="Proteomes" id="UP000240572"/>
    </source>
</evidence>
<name>A0A2P8DBB8_9BACT</name>
<proteinExistence type="predicted"/>
<dbReference type="AlphaFoldDB" id="A0A2P8DBB8"/>
<accession>A0A2P8DBB8</accession>
<dbReference type="RefSeq" id="WP_106521213.1">
    <property type="nucleotide sequence ID" value="NZ_PYGD01000001.1"/>
</dbReference>
<dbReference type="InterPro" id="IPR008969">
    <property type="entry name" value="CarboxyPept-like_regulatory"/>
</dbReference>
<evidence type="ECO:0000256" key="1">
    <source>
        <dbReference type="SAM" id="SignalP"/>
    </source>
</evidence>
<organism evidence="2 3">
    <name type="scientific">Taibaiella chishuiensis</name>
    <dbReference type="NCBI Taxonomy" id="1434707"/>
    <lineage>
        <taxon>Bacteria</taxon>
        <taxon>Pseudomonadati</taxon>
        <taxon>Bacteroidota</taxon>
        <taxon>Chitinophagia</taxon>
        <taxon>Chitinophagales</taxon>
        <taxon>Chitinophagaceae</taxon>
        <taxon>Taibaiella</taxon>
    </lineage>
</organism>